<dbReference type="Proteomes" id="UP001219568">
    <property type="component" value="Unassembled WGS sequence"/>
</dbReference>
<comment type="caution">
    <text evidence="9">The sequence shown here is derived from an EMBL/GenBank/DDBJ whole genome shotgun (WGS) entry which is preliminary data.</text>
</comment>
<keyword evidence="6" id="KW-0539">Nucleus</keyword>
<dbReference type="GO" id="GO:0005634">
    <property type="term" value="C:nucleus"/>
    <property type="evidence" value="ECO:0007669"/>
    <property type="project" value="UniProtKB-SubCell"/>
</dbReference>
<dbReference type="InterPro" id="IPR051089">
    <property type="entry name" value="prtT"/>
</dbReference>
<keyword evidence="5" id="KW-0804">Transcription</keyword>
<proteinExistence type="predicted"/>
<organism evidence="9 10">
    <name type="scientific">Penicillium canescens</name>
    <dbReference type="NCBI Taxonomy" id="5083"/>
    <lineage>
        <taxon>Eukaryota</taxon>
        <taxon>Fungi</taxon>
        <taxon>Dikarya</taxon>
        <taxon>Ascomycota</taxon>
        <taxon>Pezizomycotina</taxon>
        <taxon>Eurotiomycetes</taxon>
        <taxon>Eurotiomycetidae</taxon>
        <taxon>Eurotiales</taxon>
        <taxon>Aspergillaceae</taxon>
        <taxon>Penicillium</taxon>
    </lineage>
</organism>
<evidence type="ECO:0000256" key="2">
    <source>
        <dbReference type="ARBA" id="ARBA00022723"/>
    </source>
</evidence>
<keyword evidence="3" id="KW-0805">Transcription regulation</keyword>
<dbReference type="PANTHER" id="PTHR31845:SF39">
    <property type="entry name" value="TRANSCRIPTION FACTOR PBCR-RELATED"/>
    <property type="match status" value="1"/>
</dbReference>
<dbReference type="GO" id="GO:0000976">
    <property type="term" value="F:transcription cis-regulatory region binding"/>
    <property type="evidence" value="ECO:0007669"/>
    <property type="project" value="TreeGrafter"/>
</dbReference>
<accession>A0AAD6I1R9</accession>
<dbReference type="SUPFAM" id="SSF57701">
    <property type="entry name" value="Zn2/Cys6 DNA-binding domain"/>
    <property type="match status" value="1"/>
</dbReference>
<feature type="region of interest" description="Disordered" evidence="7">
    <location>
        <begin position="592"/>
        <end position="612"/>
    </location>
</feature>
<feature type="compositionally biased region" description="Polar residues" evidence="7">
    <location>
        <begin position="592"/>
        <end position="601"/>
    </location>
</feature>
<dbReference type="GO" id="GO:0008270">
    <property type="term" value="F:zinc ion binding"/>
    <property type="evidence" value="ECO:0007669"/>
    <property type="project" value="InterPro"/>
</dbReference>
<name>A0AAD6I1R9_PENCN</name>
<reference evidence="9" key="2">
    <citation type="submission" date="2023-01" db="EMBL/GenBank/DDBJ databases">
        <authorList>
            <person name="Petersen C."/>
        </authorList>
    </citation>
    <scope>NUCLEOTIDE SEQUENCE</scope>
    <source>
        <strain evidence="9">IBT 15450</strain>
    </source>
</reference>
<evidence type="ECO:0000256" key="7">
    <source>
        <dbReference type="SAM" id="MobiDB-lite"/>
    </source>
</evidence>
<evidence type="ECO:0000256" key="1">
    <source>
        <dbReference type="ARBA" id="ARBA00004123"/>
    </source>
</evidence>
<keyword evidence="4" id="KW-0238">DNA-binding</keyword>
<feature type="region of interest" description="Disordered" evidence="7">
    <location>
        <begin position="1"/>
        <end position="42"/>
    </location>
</feature>
<dbReference type="GO" id="GO:0000981">
    <property type="term" value="F:DNA-binding transcription factor activity, RNA polymerase II-specific"/>
    <property type="evidence" value="ECO:0007669"/>
    <property type="project" value="InterPro"/>
</dbReference>
<feature type="domain" description="Zn(2)-C6 fungal-type" evidence="8">
    <location>
        <begin position="44"/>
        <end position="74"/>
    </location>
</feature>
<comment type="subcellular location">
    <subcellularLocation>
        <location evidence="1">Nucleus</location>
    </subcellularLocation>
</comment>
<evidence type="ECO:0000313" key="9">
    <source>
        <dbReference type="EMBL" id="KAJ6027339.1"/>
    </source>
</evidence>
<evidence type="ECO:0000313" key="10">
    <source>
        <dbReference type="Proteomes" id="UP001219568"/>
    </source>
</evidence>
<evidence type="ECO:0000259" key="8">
    <source>
        <dbReference type="PROSITE" id="PS00463"/>
    </source>
</evidence>
<reference evidence="9" key="1">
    <citation type="journal article" date="2023" name="IMA Fungus">
        <title>Comparative genomic study of the Penicillium genus elucidates a diverse pangenome and 15 lateral gene transfer events.</title>
        <authorList>
            <person name="Petersen C."/>
            <person name="Sorensen T."/>
            <person name="Nielsen M.R."/>
            <person name="Sondergaard T.E."/>
            <person name="Sorensen J.L."/>
            <person name="Fitzpatrick D.A."/>
            <person name="Frisvad J.C."/>
            <person name="Nielsen K.L."/>
        </authorList>
    </citation>
    <scope>NUCLEOTIDE SEQUENCE</scope>
    <source>
        <strain evidence="9">IBT 15450</strain>
    </source>
</reference>
<gene>
    <name evidence="9" type="ORF">N7460_012156</name>
</gene>
<dbReference type="GO" id="GO:0006351">
    <property type="term" value="P:DNA-templated transcription"/>
    <property type="evidence" value="ECO:0007669"/>
    <property type="project" value="InterPro"/>
</dbReference>
<dbReference type="InterPro" id="IPR007219">
    <property type="entry name" value="XnlR_reg_dom"/>
</dbReference>
<dbReference type="Gene3D" id="4.10.240.10">
    <property type="entry name" value="Zn(2)-C6 fungal-type DNA-binding domain"/>
    <property type="match status" value="1"/>
</dbReference>
<dbReference type="EMBL" id="JAQJZL010000015">
    <property type="protein sequence ID" value="KAJ6027339.1"/>
    <property type="molecule type" value="Genomic_DNA"/>
</dbReference>
<protein>
    <recommendedName>
        <fullName evidence="8">Zn(2)-C6 fungal-type domain-containing protein</fullName>
    </recommendedName>
</protein>
<evidence type="ECO:0000256" key="3">
    <source>
        <dbReference type="ARBA" id="ARBA00023015"/>
    </source>
</evidence>
<keyword evidence="10" id="KW-1185">Reference proteome</keyword>
<dbReference type="InterPro" id="IPR001138">
    <property type="entry name" value="Zn2Cys6_DnaBD"/>
</dbReference>
<evidence type="ECO:0000256" key="5">
    <source>
        <dbReference type="ARBA" id="ARBA00023163"/>
    </source>
</evidence>
<dbReference type="CDD" id="cd00067">
    <property type="entry name" value="GAL4"/>
    <property type="match status" value="1"/>
</dbReference>
<evidence type="ECO:0000256" key="4">
    <source>
        <dbReference type="ARBA" id="ARBA00023125"/>
    </source>
</evidence>
<keyword evidence="2" id="KW-0479">Metal-binding</keyword>
<feature type="compositionally biased region" description="Basic and acidic residues" evidence="7">
    <location>
        <begin position="1"/>
        <end position="12"/>
    </location>
</feature>
<evidence type="ECO:0000256" key="6">
    <source>
        <dbReference type="ARBA" id="ARBA00023242"/>
    </source>
</evidence>
<dbReference type="PROSITE" id="PS00463">
    <property type="entry name" value="ZN2_CY6_FUNGAL_1"/>
    <property type="match status" value="1"/>
</dbReference>
<dbReference type="Pfam" id="PF04082">
    <property type="entry name" value="Fungal_trans"/>
    <property type="match status" value="1"/>
</dbReference>
<dbReference type="CDD" id="cd12148">
    <property type="entry name" value="fungal_TF_MHR"/>
    <property type="match status" value="1"/>
</dbReference>
<dbReference type="InterPro" id="IPR036864">
    <property type="entry name" value="Zn2-C6_fun-type_DNA-bd_sf"/>
</dbReference>
<dbReference type="PANTHER" id="PTHR31845">
    <property type="entry name" value="FINGER DOMAIN PROTEIN, PUTATIVE-RELATED"/>
    <property type="match status" value="1"/>
</dbReference>
<sequence length="670" mass="74705">MPTAEPDAHTAETIRNTPSRRNLENSHLADGPQTNSAPKRRPRACQACRDMKIRCIPSHGRQACKACAKVSRVCVVAGPARSNQRRAPIVAELEKKIDALTASLKAQVQKERTAPAGPLVAGPVNAGMVYNSHASESGAEPDAERARVLTSSEVVDEECHDFRDGETDSGNDVIDRGLLSLEEASQIFTRFFCEINPLCPMVAFSNDTCLQNMRRSKPILLLAIIGVSSGSILPQLQPILAVELARQVAERVMFRTEKSVDLVQAMLVNAVWHLKHRETKDIGFNQYIHSAAVMAMELGLGNRPSASSVKTREDEAEMRRTWLTCYYTTQMASTILRNPPLIRFSPYIDECLKFFGDSPAAVPTDIALCTMVQWARIMEDVALVFHTDEPSQLLVEHDPRTQYHLHSFNKRLVKWKENATRSSNPNMLDHMFEIGRLFVHEIVAVRYNGTSDPNSTPPPVTATHIEALTTCVVSIGRALESFLRLDLRVYRVIDCPYMTWTLYAAIVMVRLSELLHSPLTRWGDVFLPDMKTNYYLSAIIRKLTVLSESDANPTAHGFCCAFKRLQSWHTQRSNSHSIPDLINGIKSSLGKSRSAKKQNSGTEHHAPDGTFSHGLELQTGEVLATPDTPVNSDSLFQNHSPFNLDSWNMVMEDSTGFEPFPNNVGFWLEA</sequence>
<dbReference type="AlphaFoldDB" id="A0AAD6I1R9"/>